<evidence type="ECO:0000313" key="2">
    <source>
        <dbReference type="Proteomes" id="UP000235584"/>
    </source>
</evidence>
<dbReference type="InterPro" id="IPR003439">
    <property type="entry name" value="ABC_transporter-like_ATP-bd"/>
</dbReference>
<dbReference type="AlphaFoldDB" id="A0A2K9NWA1"/>
<keyword evidence="2" id="KW-1185">Reference proteome</keyword>
<dbReference type="RefSeq" id="WP_102244325.1">
    <property type="nucleotide sequence ID" value="NZ_CP025704.1"/>
</dbReference>
<dbReference type="PANTHER" id="PTHR42855:SF2">
    <property type="entry name" value="DRUG RESISTANCE ABC TRANSPORTER,ATP-BINDING PROTEIN"/>
    <property type="match status" value="1"/>
</dbReference>
<dbReference type="GO" id="GO:0016740">
    <property type="term" value="F:transferase activity"/>
    <property type="evidence" value="ECO:0007669"/>
    <property type="project" value="UniProtKB-KW"/>
</dbReference>
<dbReference type="InterPro" id="IPR032781">
    <property type="entry name" value="ABC_tran_Xtn"/>
</dbReference>
<evidence type="ECO:0000313" key="1">
    <source>
        <dbReference type="EMBL" id="AUN99034.1"/>
    </source>
</evidence>
<dbReference type="GO" id="GO:0016887">
    <property type="term" value="F:ATP hydrolysis activity"/>
    <property type="evidence" value="ECO:0007669"/>
    <property type="project" value="InterPro"/>
</dbReference>
<name>A0A2K9NWA1_BACTC</name>
<sequence>MISFNNVSKHYGGQVLYDNASFILRPGDKVGLVGPNGAGKTTVFRILMKEEGFEGGSITVPDKVRVAYFSQNIGEMKGRTVIEEVMSGSAKASELASEMRKIEKMLETDLDPDEMEKVLIQLGDYQTEFEKLGGYDLDTRAKEIITGLGVMPYDHDRDVGLFSGGWRMRIALAKVLIQQPDVMLMDEPTNYLDLESIVWLEQWLKDYKGAVLMTSHDRDFMNGIVNRIIEVANKTITTYTGDYDYYEKEKEIRKVQQIAQYESQQAMLQKEEEFIAKFAARASHAAQVQSRVKKIDKIERVELPPEDVVMDFTFPVPPRGSNDVVTMKNLAKTWTRDDGTPHKVFSGLTATVNRLDKIAVVGVNGAGKSTLLKVICGLTEASGGESALGPSIQAGYFSQFSLDLLNPENTVLEEISSRLPHSSNGYIRNLLAAFLFRGDDVEKKIKVLSGGEKSRVVLATLMSSNNNLLILDEPTNHLDLKSRDVLLKALKDFEGTVMYVSHDRHFLHGLSNRVFEVDKGGIRVFETGYQYYLDKKKSES</sequence>
<dbReference type="FunFam" id="3.40.50.300:FF:000011">
    <property type="entry name" value="Putative ABC transporter ATP-binding component"/>
    <property type="match status" value="1"/>
</dbReference>
<dbReference type="Pfam" id="PF12848">
    <property type="entry name" value="ABC_tran_Xtn"/>
    <property type="match status" value="1"/>
</dbReference>
<accession>A0A2K9NWA1</accession>
<dbReference type="InterPro" id="IPR003593">
    <property type="entry name" value="AAA+_ATPase"/>
</dbReference>
<dbReference type="Pfam" id="PF00005">
    <property type="entry name" value="ABC_tran"/>
    <property type="match status" value="2"/>
</dbReference>
<dbReference type="KEGG" id="bsto:C0V70_13165"/>
<dbReference type="CDD" id="cd03221">
    <property type="entry name" value="ABCF_EF-3"/>
    <property type="match status" value="2"/>
</dbReference>
<gene>
    <name evidence="1" type="ORF">C0V70_13165</name>
</gene>
<dbReference type="Gene3D" id="3.40.50.300">
    <property type="entry name" value="P-loop containing nucleotide triphosphate hydrolases"/>
    <property type="match status" value="2"/>
</dbReference>
<dbReference type="GO" id="GO:0005524">
    <property type="term" value="F:ATP binding"/>
    <property type="evidence" value="ECO:0007669"/>
    <property type="project" value="InterPro"/>
</dbReference>
<reference evidence="1 2" key="1">
    <citation type="submission" date="2018-01" db="EMBL/GenBank/DDBJ databases">
        <title>Complete genome sequence of Bacteriovorax stolpii DSM12778.</title>
        <authorList>
            <person name="Tang B."/>
            <person name="Chang J."/>
        </authorList>
    </citation>
    <scope>NUCLEOTIDE SEQUENCE [LARGE SCALE GENOMIC DNA]</scope>
    <source>
        <strain evidence="1 2">DSM 12778</strain>
    </source>
</reference>
<protein>
    <submittedName>
        <fullName evidence="1">Glycosyl transferase family 1</fullName>
    </submittedName>
</protein>
<proteinExistence type="predicted"/>
<dbReference type="InterPro" id="IPR017871">
    <property type="entry name" value="ABC_transporter-like_CS"/>
</dbReference>
<keyword evidence="1" id="KW-0808">Transferase</keyword>
<organism evidence="1 2">
    <name type="scientific">Bacteriovorax stolpii</name>
    <name type="common">Bdellovibrio stolpii</name>
    <dbReference type="NCBI Taxonomy" id="960"/>
    <lineage>
        <taxon>Bacteria</taxon>
        <taxon>Pseudomonadati</taxon>
        <taxon>Bdellovibrionota</taxon>
        <taxon>Bacteriovoracia</taxon>
        <taxon>Bacteriovoracales</taxon>
        <taxon>Bacteriovoracaceae</taxon>
        <taxon>Bacteriovorax</taxon>
    </lineage>
</organism>
<dbReference type="PROSITE" id="PS00211">
    <property type="entry name" value="ABC_TRANSPORTER_1"/>
    <property type="match status" value="2"/>
</dbReference>
<dbReference type="InterPro" id="IPR051309">
    <property type="entry name" value="ABCF_ATPase"/>
</dbReference>
<dbReference type="PANTHER" id="PTHR42855">
    <property type="entry name" value="ABC TRANSPORTER ATP-BINDING SUBUNIT"/>
    <property type="match status" value="1"/>
</dbReference>
<dbReference type="SMART" id="SM00382">
    <property type="entry name" value="AAA"/>
    <property type="match status" value="2"/>
</dbReference>
<dbReference type="SUPFAM" id="SSF52540">
    <property type="entry name" value="P-loop containing nucleoside triphosphate hydrolases"/>
    <property type="match status" value="2"/>
</dbReference>
<dbReference type="EMBL" id="CP025704">
    <property type="protein sequence ID" value="AUN99034.1"/>
    <property type="molecule type" value="Genomic_DNA"/>
</dbReference>
<dbReference type="PROSITE" id="PS50893">
    <property type="entry name" value="ABC_TRANSPORTER_2"/>
    <property type="match status" value="2"/>
</dbReference>
<dbReference type="InterPro" id="IPR027417">
    <property type="entry name" value="P-loop_NTPase"/>
</dbReference>
<dbReference type="OrthoDB" id="5287952at2"/>
<dbReference type="Proteomes" id="UP000235584">
    <property type="component" value="Chromosome"/>
</dbReference>